<keyword evidence="8 9" id="KW-0998">Cell outer membrane</keyword>
<evidence type="ECO:0000256" key="1">
    <source>
        <dbReference type="ARBA" id="ARBA00004571"/>
    </source>
</evidence>
<dbReference type="FunFam" id="2.60.40.3110:FF:000001">
    <property type="entry name" value="Putative fimbrial outer membrane usher"/>
    <property type="match status" value="1"/>
</dbReference>
<gene>
    <name evidence="13" type="ORF">CUJ89_15705</name>
</gene>
<evidence type="ECO:0000256" key="3">
    <source>
        <dbReference type="ARBA" id="ARBA00022448"/>
    </source>
</evidence>
<evidence type="ECO:0000256" key="2">
    <source>
        <dbReference type="ARBA" id="ARBA00008064"/>
    </source>
</evidence>
<dbReference type="InterPro" id="IPR018030">
    <property type="entry name" value="Fimbrial_membr_usher_CS"/>
</dbReference>
<dbReference type="Proteomes" id="UP000253104">
    <property type="component" value="Chromosome mHSR5_A"/>
</dbReference>
<dbReference type="Pfam" id="PF13954">
    <property type="entry name" value="PapC_N"/>
    <property type="match status" value="1"/>
</dbReference>
<name>A0A2Z5MWZ1_BURPY</name>
<dbReference type="Gene3D" id="3.10.20.410">
    <property type="match status" value="1"/>
</dbReference>
<keyword evidence="9" id="KW-1029">Fimbrium biogenesis</keyword>
<evidence type="ECO:0000313" key="14">
    <source>
        <dbReference type="Proteomes" id="UP000253104"/>
    </source>
</evidence>
<keyword evidence="6" id="KW-0732">Signal</keyword>
<evidence type="ECO:0000256" key="5">
    <source>
        <dbReference type="ARBA" id="ARBA00022692"/>
    </source>
</evidence>
<evidence type="ECO:0000259" key="11">
    <source>
        <dbReference type="Pfam" id="PF13953"/>
    </source>
</evidence>
<dbReference type="PANTHER" id="PTHR30451:SF20">
    <property type="entry name" value="FIMBRIAE USHER"/>
    <property type="match status" value="1"/>
</dbReference>
<dbReference type="AlphaFoldDB" id="A0A2Z5MWZ1"/>
<keyword evidence="7 9" id="KW-0472">Membrane</keyword>
<dbReference type="PROSITE" id="PS01151">
    <property type="entry name" value="FIMBRIAL_USHER"/>
    <property type="match status" value="1"/>
</dbReference>
<dbReference type="InterPro" id="IPR042186">
    <property type="entry name" value="FimD_plug_dom"/>
</dbReference>
<accession>A0A2Z5MWZ1</accession>
<organism evidence="13 14">
    <name type="scientific">Burkholderia pyrrocinia</name>
    <name type="common">Pseudomonas pyrrocinia</name>
    <dbReference type="NCBI Taxonomy" id="60550"/>
    <lineage>
        <taxon>Bacteria</taxon>
        <taxon>Pseudomonadati</taxon>
        <taxon>Pseudomonadota</taxon>
        <taxon>Betaproteobacteria</taxon>
        <taxon>Burkholderiales</taxon>
        <taxon>Burkholderiaceae</taxon>
        <taxon>Burkholderia</taxon>
        <taxon>Burkholderia cepacia complex</taxon>
    </lineage>
</organism>
<feature type="compositionally biased region" description="Basic and acidic residues" evidence="10">
    <location>
        <begin position="893"/>
        <end position="904"/>
    </location>
</feature>
<reference evidence="13 14" key="1">
    <citation type="journal article" date="2018" name="ISME J.">
        <title>Involvement of Burkholderiaceae and sulfurous volatiles in disease-suppressive soils.</title>
        <authorList>
            <person name="Carrion V.J."/>
            <person name="Cordovez V."/>
            <person name="Tyc O."/>
            <person name="Etalo D.W."/>
            <person name="de Bruijn I."/>
            <person name="de Jager V.C."/>
            <person name="Medema M.H."/>
            <person name="Eberl L."/>
            <person name="Raaijmakers J.M."/>
        </authorList>
    </citation>
    <scope>NUCLEOTIDE SEQUENCE [LARGE SCALE GENOMIC DNA]</scope>
    <source>
        <strain evidence="14">mHSR5</strain>
    </source>
</reference>
<proteinExistence type="inferred from homology"/>
<dbReference type="InterPro" id="IPR025885">
    <property type="entry name" value="PapC_N"/>
</dbReference>
<dbReference type="GO" id="GO:0009297">
    <property type="term" value="P:pilus assembly"/>
    <property type="evidence" value="ECO:0007669"/>
    <property type="project" value="InterPro"/>
</dbReference>
<evidence type="ECO:0000259" key="12">
    <source>
        <dbReference type="Pfam" id="PF13954"/>
    </source>
</evidence>
<dbReference type="PANTHER" id="PTHR30451">
    <property type="entry name" value="OUTER MEMBRANE USHER PROTEIN"/>
    <property type="match status" value="1"/>
</dbReference>
<dbReference type="RefSeq" id="WP_114178119.1">
    <property type="nucleotide sequence ID" value="NZ_CP024902.1"/>
</dbReference>
<comment type="similarity">
    <text evidence="2 9">Belongs to the fimbrial export usher family.</text>
</comment>
<dbReference type="Gene3D" id="2.60.40.3110">
    <property type="match status" value="1"/>
</dbReference>
<evidence type="ECO:0000256" key="7">
    <source>
        <dbReference type="ARBA" id="ARBA00023136"/>
    </source>
</evidence>
<dbReference type="Gene3D" id="2.60.40.2610">
    <property type="entry name" value="Outer membrane usher protein FimD, plug domain"/>
    <property type="match status" value="1"/>
</dbReference>
<evidence type="ECO:0000313" key="13">
    <source>
        <dbReference type="EMBL" id="AXF21792.1"/>
    </source>
</evidence>
<dbReference type="Pfam" id="PF00577">
    <property type="entry name" value="Usher"/>
    <property type="match status" value="1"/>
</dbReference>
<comment type="subcellular location">
    <subcellularLocation>
        <location evidence="1 9">Cell outer membrane</location>
        <topology evidence="1 9">Multi-pass membrane protein</topology>
    </subcellularLocation>
</comment>
<dbReference type="InterPro" id="IPR043142">
    <property type="entry name" value="PapC-like_C_sf"/>
</dbReference>
<dbReference type="InterPro" id="IPR000015">
    <property type="entry name" value="Fimb_usher"/>
</dbReference>
<dbReference type="Gene3D" id="2.60.40.2070">
    <property type="match status" value="1"/>
</dbReference>
<evidence type="ECO:0000256" key="10">
    <source>
        <dbReference type="SAM" id="MobiDB-lite"/>
    </source>
</evidence>
<keyword evidence="5 9" id="KW-0812">Transmembrane</keyword>
<sequence length="918" mass="97265">MRTSHQYQPPQDAAHPALKLSYVFVLAALGSWAAQGQASGLPGAAEDKLEIAQVRFSDLLMMKPRGQQLDLGRFEKGNPVAPGDYLVDVYTNGAWIGRTNVRFLASEGSTIAKPCFDKSLLGRIGIDDRALSDAARTEWARVQAGDACTDISRLADDASYAFDMSELRLDLSVPQAVLLRNPRGYVSPKLWSESVPSATLRYNANVFRSASSGYTSTQAYVGLAAGVNIGNWHFRHNGSYSTQTGGDSGYQSINTYVQRDLPALRSQLKIGETYTDGSLFDSVGMRGVTLETDDRMLPDSMRGYAPVVRGIAMSNAHVEVSQNGNVLYETNVAPGPFEINDLYPTGYGGNLLVKVTEADGSKHSFTVPYASVVQSLRPGVTRYGVAVGQLRDPSLNGHPNFAQVTVQRGISNLLTGYAGAIVAENYLAGLVGAAFNTPLGALAFDVTQASAKIPGVANTSGQSVRVSYSKFVDATNTNIAVAAYRYSSSGYWGMRDTMYARERSASGTDPNAAYRQRNQIQLTLNQNLGAERGSVFAVGSTASYWNRQGTTTQFQVGYNNSFRLSGVNLSYNLSLSRQRDGFTGQLNNQVFANLSLPLGKRSYAPTLSTNIGYDNRNGSSQQMSLSGSVGESGVLSYGVNADHVSGSMSGGGNLQYRSPYATFSGSASGGSGYSSVSAGMSGALVGHAGGVTLANDLGDTVAIVEAKNAVGARITNGSDVRIDGRGYAVVPYLTPYRMNTIELDPKGIPLDVEMMSTSQQIAPRANSVVKVRFATVSGRAALLTVRQPNGAPVPFGTSVVDNDGKYVGTVGQGGHLFVRGVEDTGTLTAKWGNRSTDVCAFTYQLPTKDAKGAVYARADAVCDYSAPKAVKSLDPAAAAAPANADVEARSIEHKGIASDTRSEASADALKLEGNSNEI</sequence>
<evidence type="ECO:0000256" key="9">
    <source>
        <dbReference type="RuleBase" id="RU003884"/>
    </source>
</evidence>
<dbReference type="GO" id="GO:0015473">
    <property type="term" value="F:fimbrial usher porin activity"/>
    <property type="evidence" value="ECO:0007669"/>
    <property type="project" value="InterPro"/>
</dbReference>
<feature type="domain" description="PapC N-terminal" evidence="12">
    <location>
        <begin position="56"/>
        <end position="205"/>
    </location>
</feature>
<dbReference type="OrthoDB" id="6554712at2"/>
<keyword evidence="4" id="KW-1134">Transmembrane beta strand</keyword>
<dbReference type="Pfam" id="PF13953">
    <property type="entry name" value="PapC_C"/>
    <property type="match status" value="1"/>
</dbReference>
<evidence type="ECO:0000256" key="4">
    <source>
        <dbReference type="ARBA" id="ARBA00022452"/>
    </source>
</evidence>
<dbReference type="InterPro" id="IPR037224">
    <property type="entry name" value="PapC_N_sf"/>
</dbReference>
<feature type="region of interest" description="Disordered" evidence="10">
    <location>
        <begin position="893"/>
        <end position="918"/>
    </location>
</feature>
<dbReference type="InterPro" id="IPR025949">
    <property type="entry name" value="PapC-like_C"/>
</dbReference>
<feature type="domain" description="PapC-like C-terminal" evidence="11">
    <location>
        <begin position="782"/>
        <end position="846"/>
    </location>
</feature>
<keyword evidence="3 9" id="KW-0813">Transport</keyword>
<dbReference type="GO" id="GO:0009279">
    <property type="term" value="C:cell outer membrane"/>
    <property type="evidence" value="ECO:0007669"/>
    <property type="project" value="UniProtKB-SubCell"/>
</dbReference>
<evidence type="ECO:0000256" key="6">
    <source>
        <dbReference type="ARBA" id="ARBA00022729"/>
    </source>
</evidence>
<dbReference type="EMBL" id="CP024902">
    <property type="protein sequence ID" value="AXF21792.1"/>
    <property type="molecule type" value="Genomic_DNA"/>
</dbReference>
<evidence type="ECO:0000256" key="8">
    <source>
        <dbReference type="ARBA" id="ARBA00023237"/>
    </source>
</evidence>
<dbReference type="SUPFAM" id="SSF141729">
    <property type="entry name" value="FimD N-terminal domain-like"/>
    <property type="match status" value="1"/>
</dbReference>
<protein>
    <submittedName>
        <fullName evidence="13">Fimbrial biogenesis outer membrane usher protein</fullName>
    </submittedName>
</protein>